<keyword evidence="6 9" id="KW-0057">Aromatic amino acid biosynthesis</keyword>
<dbReference type="HAMAP" id="MF_00211">
    <property type="entry name" value="TrpD"/>
    <property type="match status" value="1"/>
</dbReference>
<feature type="binding site" evidence="9">
    <location>
        <position position="94"/>
    </location>
    <ligand>
        <name>Mg(2+)</name>
        <dbReference type="ChEBI" id="CHEBI:18420"/>
        <label>1</label>
    </ligand>
</feature>
<dbReference type="GO" id="GO:0000162">
    <property type="term" value="P:L-tryptophan biosynthetic process"/>
    <property type="evidence" value="ECO:0007669"/>
    <property type="project" value="UniProtKB-UniRule"/>
</dbReference>
<dbReference type="SUPFAM" id="SSF47648">
    <property type="entry name" value="Nucleoside phosphorylase/phosphoribosyltransferase N-terminal domain"/>
    <property type="match status" value="1"/>
</dbReference>
<proteinExistence type="inferred from homology"/>
<comment type="catalytic activity">
    <reaction evidence="7 9">
        <text>N-(5-phospho-beta-D-ribosyl)anthranilate + diphosphate = 5-phospho-alpha-D-ribose 1-diphosphate + anthranilate</text>
        <dbReference type="Rhea" id="RHEA:11768"/>
        <dbReference type="ChEBI" id="CHEBI:16567"/>
        <dbReference type="ChEBI" id="CHEBI:18277"/>
        <dbReference type="ChEBI" id="CHEBI:33019"/>
        <dbReference type="ChEBI" id="CHEBI:58017"/>
        <dbReference type="EC" id="2.4.2.18"/>
    </reaction>
</comment>
<keyword evidence="2 9" id="KW-0028">Amino-acid biosynthesis</keyword>
<feature type="binding site" evidence="9">
    <location>
        <position position="122"/>
    </location>
    <ligand>
        <name>5-phospho-alpha-D-ribose 1-diphosphate</name>
        <dbReference type="ChEBI" id="CHEBI:58017"/>
    </ligand>
</feature>
<dbReference type="InterPro" id="IPR005940">
    <property type="entry name" value="Anthranilate_Pribosyl_Tfrase"/>
</dbReference>
<comment type="subunit">
    <text evidence="9">Homodimer.</text>
</comment>
<feature type="binding site" evidence="9">
    <location>
        <position position="82"/>
    </location>
    <ligand>
        <name>5-phospho-alpha-D-ribose 1-diphosphate</name>
        <dbReference type="ChEBI" id="CHEBI:58017"/>
    </ligand>
</feature>
<evidence type="ECO:0000256" key="2">
    <source>
        <dbReference type="ARBA" id="ARBA00022605"/>
    </source>
</evidence>
<comment type="cofactor">
    <cofactor evidence="9">
        <name>Mg(2+)</name>
        <dbReference type="ChEBI" id="CHEBI:18420"/>
    </cofactor>
    <text evidence="9">Binds 2 magnesium ions per monomer.</text>
</comment>
<comment type="similarity">
    <text evidence="9">Belongs to the anthranilate phosphoribosyltransferase family.</text>
</comment>
<dbReference type="GO" id="GO:0004048">
    <property type="term" value="F:anthranilate phosphoribosyltransferase activity"/>
    <property type="evidence" value="ECO:0007669"/>
    <property type="project" value="UniProtKB-UniRule"/>
</dbReference>
<evidence type="ECO:0000256" key="6">
    <source>
        <dbReference type="ARBA" id="ARBA00023141"/>
    </source>
</evidence>
<evidence type="ECO:0000259" key="11">
    <source>
        <dbReference type="Pfam" id="PF02885"/>
    </source>
</evidence>
<dbReference type="SUPFAM" id="SSF52418">
    <property type="entry name" value="Nucleoside phosphorylase/phosphoribosyltransferase catalytic domain"/>
    <property type="match status" value="1"/>
</dbReference>
<dbReference type="GO" id="GO:0000287">
    <property type="term" value="F:magnesium ion binding"/>
    <property type="evidence" value="ECO:0007669"/>
    <property type="project" value="UniProtKB-UniRule"/>
</dbReference>
<feature type="binding site" evidence="9">
    <location>
        <position position="227"/>
    </location>
    <ligand>
        <name>Mg(2+)</name>
        <dbReference type="ChEBI" id="CHEBI:18420"/>
        <label>2</label>
    </ligand>
</feature>
<evidence type="ECO:0000256" key="4">
    <source>
        <dbReference type="ARBA" id="ARBA00022679"/>
    </source>
</evidence>
<evidence type="ECO:0000313" key="12">
    <source>
        <dbReference type="EMBL" id="RZO75634.1"/>
    </source>
</evidence>
<dbReference type="EMBL" id="SHAH01000050">
    <property type="protein sequence ID" value="RZO75634.1"/>
    <property type="molecule type" value="Genomic_DNA"/>
</dbReference>
<accession>A0A520RZP0</accession>
<comment type="caution">
    <text evidence="9">Lacks conserved residue(s) required for the propagation of feature annotation.</text>
</comment>
<dbReference type="Pfam" id="PF00591">
    <property type="entry name" value="Glycos_transf_3"/>
    <property type="match status" value="1"/>
</dbReference>
<evidence type="ECO:0000256" key="5">
    <source>
        <dbReference type="ARBA" id="ARBA00022822"/>
    </source>
</evidence>
<dbReference type="InterPro" id="IPR036320">
    <property type="entry name" value="Glycosyl_Trfase_fam3_N_dom_sf"/>
</dbReference>
<dbReference type="FunFam" id="3.40.1030.10:FF:000002">
    <property type="entry name" value="Anthranilate phosphoribosyltransferase"/>
    <property type="match status" value="1"/>
</dbReference>
<keyword evidence="3 9" id="KW-0328">Glycosyltransferase</keyword>
<evidence type="ECO:0000259" key="10">
    <source>
        <dbReference type="Pfam" id="PF00591"/>
    </source>
</evidence>
<protein>
    <recommendedName>
        <fullName evidence="9">Anthranilate phosphoribosyltransferase</fullName>
        <ecNumber evidence="9">2.4.2.18</ecNumber>
    </recommendedName>
</protein>
<keyword evidence="9" id="KW-0460">Magnesium</keyword>
<comment type="pathway">
    <text evidence="1 9">Amino-acid biosynthesis; L-tryptophan biosynthesis; L-tryptophan from chorismate: step 2/5.</text>
</comment>
<dbReference type="InterPro" id="IPR035902">
    <property type="entry name" value="Nuc_phospho_transferase"/>
</dbReference>
<feature type="binding site" evidence="9">
    <location>
        <position position="228"/>
    </location>
    <ligand>
        <name>Mg(2+)</name>
        <dbReference type="ChEBI" id="CHEBI:18420"/>
        <label>2</label>
    </ligand>
</feature>
<evidence type="ECO:0000256" key="1">
    <source>
        <dbReference type="ARBA" id="ARBA00004907"/>
    </source>
</evidence>
<dbReference type="AlphaFoldDB" id="A0A520RZP0"/>
<keyword evidence="4 9" id="KW-0808">Transferase</keyword>
<keyword evidence="5 9" id="KW-0822">Tryptophan biosynthesis</keyword>
<gene>
    <name evidence="9 12" type="primary">trpD</name>
    <name evidence="12" type="ORF">EVA69_03980</name>
</gene>
<name>A0A520RZP0_9GAMM</name>
<feature type="domain" description="Glycosyl transferase family 3 N-terminal" evidence="11">
    <location>
        <begin position="5"/>
        <end position="66"/>
    </location>
</feature>
<feature type="binding site" evidence="9">
    <location>
        <begin position="92"/>
        <end position="95"/>
    </location>
    <ligand>
        <name>5-phospho-alpha-D-ribose 1-diphosphate</name>
        <dbReference type="ChEBI" id="CHEBI:58017"/>
    </ligand>
</feature>
<sequence>MDIVSAIKRVTARQDLAKEEMIAVMRAIMTGETTDAQNAGFLVGLQMKGVKPAELLGGATVMRELATAVKVSPSPYLVDTCGTGGSGSNKFNVSTASAIVAAAAGAKVAKHGNRGATSKSGSADVLEAAGVNFGLGADLVGECIDCVGVGFMFAPAHHSAMKHVIAARKQIGVRTVFNLLGPLTNPAAAPNQIMGVFDAQWIPVILEVLRELGSNHVLVVAAEDGLDEISIAADTHVGELKQGEITQYTVGPEDFGITRYADYRSLQIDSAEQSLALLKQALDYSHQAAGDIVALNAGAAIYAAELVPDLAAGVEKARAVLQKGAARAKLEHLVKFTSEQAG</sequence>
<reference evidence="12 13" key="1">
    <citation type="submission" date="2019-02" db="EMBL/GenBank/DDBJ databases">
        <title>Prokaryotic population dynamics and viral predation in marine succession experiment using metagenomics: the confinement effect.</title>
        <authorList>
            <person name="Haro-Moreno J.M."/>
            <person name="Rodriguez-Valera F."/>
            <person name="Lopez-Perez M."/>
        </authorList>
    </citation>
    <scope>NUCLEOTIDE SEQUENCE [LARGE SCALE GENOMIC DNA]</scope>
    <source>
        <strain evidence="12">MED-G158</strain>
    </source>
</reference>
<organism evidence="12 13">
    <name type="scientific">OM182 bacterium</name>
    <dbReference type="NCBI Taxonomy" id="2510334"/>
    <lineage>
        <taxon>Bacteria</taxon>
        <taxon>Pseudomonadati</taxon>
        <taxon>Pseudomonadota</taxon>
        <taxon>Gammaproteobacteria</taxon>
        <taxon>OMG group</taxon>
        <taxon>OM182 clade</taxon>
    </lineage>
</organism>
<feature type="binding site" evidence="9">
    <location>
        <position position="113"/>
    </location>
    <ligand>
        <name>anthranilate</name>
        <dbReference type="ChEBI" id="CHEBI:16567"/>
        <label>1</label>
    </ligand>
</feature>
<feature type="binding site" evidence="9">
    <location>
        <position position="82"/>
    </location>
    <ligand>
        <name>anthranilate</name>
        <dbReference type="ChEBI" id="CHEBI:16567"/>
        <label>1</label>
    </ligand>
</feature>
<dbReference type="Gene3D" id="1.20.970.10">
    <property type="entry name" value="Transferase, Pyrimidine Nucleoside Phosphorylase, Chain C"/>
    <property type="match status" value="1"/>
</dbReference>
<comment type="similarity">
    <text evidence="8">In the C-terminal section; belongs to the anthranilate phosphoribosyltransferase family.</text>
</comment>
<dbReference type="Pfam" id="PF02885">
    <property type="entry name" value="Glycos_trans_3N"/>
    <property type="match status" value="1"/>
</dbReference>
<evidence type="ECO:0000256" key="7">
    <source>
        <dbReference type="ARBA" id="ARBA00052328"/>
    </source>
</evidence>
<comment type="function">
    <text evidence="9">Catalyzes the transfer of the phosphoribosyl group of 5-phosphorylribose-1-pyrophosphate (PRPP) to anthranilate to yield N-(5'-phosphoribosyl)-anthranilate (PRA).</text>
</comment>
<feature type="domain" description="Glycosyl transferase family 3" evidence="10">
    <location>
        <begin position="76"/>
        <end position="326"/>
    </location>
</feature>
<evidence type="ECO:0000256" key="8">
    <source>
        <dbReference type="ARBA" id="ARBA00061188"/>
    </source>
</evidence>
<evidence type="ECO:0000313" key="13">
    <source>
        <dbReference type="Proteomes" id="UP000320404"/>
    </source>
</evidence>
<feature type="binding site" evidence="9">
    <location>
        <position position="228"/>
    </location>
    <ligand>
        <name>Mg(2+)</name>
        <dbReference type="ChEBI" id="CHEBI:18420"/>
        <label>1</label>
    </ligand>
</feature>
<dbReference type="Proteomes" id="UP000320404">
    <property type="component" value="Unassembled WGS sequence"/>
</dbReference>
<feature type="binding site" evidence="9">
    <location>
        <begin position="110"/>
        <end position="118"/>
    </location>
    <ligand>
        <name>5-phospho-alpha-D-ribose 1-diphosphate</name>
        <dbReference type="ChEBI" id="CHEBI:58017"/>
    </ligand>
</feature>
<dbReference type="InterPro" id="IPR017459">
    <property type="entry name" value="Glycosyl_Trfase_fam3_N_dom"/>
</dbReference>
<feature type="binding site" evidence="9">
    <location>
        <begin position="85"/>
        <end position="86"/>
    </location>
    <ligand>
        <name>5-phospho-alpha-D-ribose 1-diphosphate</name>
        <dbReference type="ChEBI" id="CHEBI:58017"/>
    </ligand>
</feature>
<dbReference type="NCBIfam" id="TIGR01245">
    <property type="entry name" value="trpD"/>
    <property type="match status" value="1"/>
</dbReference>
<dbReference type="EC" id="2.4.2.18" evidence="9"/>
<dbReference type="PANTHER" id="PTHR43285:SF2">
    <property type="entry name" value="ANTHRANILATE PHOSPHORIBOSYLTRANSFERASE"/>
    <property type="match status" value="1"/>
</dbReference>
<dbReference type="GO" id="GO:0005829">
    <property type="term" value="C:cytosol"/>
    <property type="evidence" value="ECO:0007669"/>
    <property type="project" value="TreeGrafter"/>
</dbReference>
<feature type="binding site" evidence="9">
    <location>
        <position position="168"/>
    </location>
    <ligand>
        <name>anthranilate</name>
        <dbReference type="ChEBI" id="CHEBI:16567"/>
        <label>2</label>
    </ligand>
</feature>
<evidence type="ECO:0000256" key="3">
    <source>
        <dbReference type="ARBA" id="ARBA00022676"/>
    </source>
</evidence>
<keyword evidence="9" id="KW-0479">Metal-binding</keyword>
<dbReference type="UniPathway" id="UPA00035">
    <property type="reaction ID" value="UER00041"/>
</dbReference>
<comment type="caution">
    <text evidence="12">The sequence shown here is derived from an EMBL/GenBank/DDBJ whole genome shotgun (WGS) entry which is preliminary data.</text>
</comment>
<dbReference type="InterPro" id="IPR000312">
    <property type="entry name" value="Glycosyl_Trfase_fam3"/>
</dbReference>
<dbReference type="Gene3D" id="3.40.1030.10">
    <property type="entry name" value="Nucleoside phosphorylase/phosphoribosyltransferase catalytic domain"/>
    <property type="match status" value="1"/>
</dbReference>
<dbReference type="PANTHER" id="PTHR43285">
    <property type="entry name" value="ANTHRANILATE PHOSPHORIBOSYLTRANSFERASE"/>
    <property type="match status" value="1"/>
</dbReference>
<evidence type="ECO:0000256" key="9">
    <source>
        <dbReference type="HAMAP-Rule" id="MF_00211"/>
    </source>
</evidence>